<keyword evidence="6" id="KW-0378">Hydrolase</keyword>
<evidence type="ECO:0000256" key="11">
    <source>
        <dbReference type="ARBA" id="ARBA00023235"/>
    </source>
</evidence>
<dbReference type="InterPro" id="IPR013020">
    <property type="entry name" value="Rad3/Chl1-like"/>
</dbReference>
<dbReference type="PROSITE" id="PS51193">
    <property type="entry name" value="HELICASE_ATP_BIND_2"/>
    <property type="match status" value="1"/>
</dbReference>
<dbReference type="NCBIfam" id="TIGR00604">
    <property type="entry name" value="rad3"/>
    <property type="match status" value="1"/>
</dbReference>
<dbReference type="GO" id="GO:0016818">
    <property type="term" value="F:hydrolase activity, acting on acid anhydrides, in phosphorus-containing anhydrides"/>
    <property type="evidence" value="ECO:0007669"/>
    <property type="project" value="InterPro"/>
</dbReference>
<proteinExistence type="inferred from homology"/>
<reference evidence="15 16" key="1">
    <citation type="submission" date="2024-02" db="EMBL/GenBank/DDBJ databases">
        <title>A chromosome-level genome assembly of Drosophila madeirensis, a fruit fly species endemic to Madeira island.</title>
        <authorList>
            <person name="Tomihara K."/>
            <person name="Llopart A."/>
            <person name="Yamamoto D."/>
        </authorList>
    </citation>
    <scope>NUCLEOTIDE SEQUENCE [LARGE SCALE GENOMIC DNA]</scope>
    <source>
        <strain evidence="15 16">RF1</strain>
    </source>
</reference>
<evidence type="ECO:0000313" key="16">
    <source>
        <dbReference type="Proteomes" id="UP001500889"/>
    </source>
</evidence>
<evidence type="ECO:0000313" key="15">
    <source>
        <dbReference type="EMBL" id="BFG00266.1"/>
    </source>
</evidence>
<feature type="region of interest" description="Disordered" evidence="13">
    <location>
        <begin position="519"/>
        <end position="553"/>
    </location>
</feature>
<keyword evidence="12" id="KW-0539">Nucleus</keyword>
<feature type="compositionally biased region" description="Acidic residues" evidence="13">
    <location>
        <begin position="161"/>
        <end position="175"/>
    </location>
</feature>
<feature type="compositionally biased region" description="Polar residues" evidence="13">
    <location>
        <begin position="498"/>
        <end position="507"/>
    </location>
</feature>
<dbReference type="GO" id="GO:0005634">
    <property type="term" value="C:nucleus"/>
    <property type="evidence" value="ECO:0007669"/>
    <property type="project" value="UniProtKB-SubCell"/>
</dbReference>
<dbReference type="InterPro" id="IPR045028">
    <property type="entry name" value="DinG/Rad3-like"/>
</dbReference>
<comment type="cofactor">
    <cofactor evidence="1">
        <name>[4Fe-4S] cluster</name>
        <dbReference type="ChEBI" id="CHEBI:49883"/>
    </cofactor>
</comment>
<feature type="domain" description="Helicase ATP-binding" evidence="14">
    <location>
        <begin position="14"/>
        <end position="425"/>
    </location>
</feature>
<dbReference type="AlphaFoldDB" id="A0AAU9FYA6"/>
<dbReference type="GO" id="GO:0005524">
    <property type="term" value="F:ATP binding"/>
    <property type="evidence" value="ECO:0007669"/>
    <property type="project" value="UniProtKB-KW"/>
</dbReference>
<evidence type="ECO:0000256" key="8">
    <source>
        <dbReference type="ARBA" id="ARBA00022840"/>
    </source>
</evidence>
<keyword evidence="10" id="KW-0411">Iron-sulfur</keyword>
<dbReference type="InterPro" id="IPR002464">
    <property type="entry name" value="DNA/RNA_helicase_DEAH_CS"/>
</dbReference>
<comment type="similarity">
    <text evidence="3">Belongs to the DEAD box helicase family. DEAH subfamily. DDX11/CHL1 sub-subfamily.</text>
</comment>
<comment type="subcellular location">
    <subcellularLocation>
        <location evidence="2">Nucleus</location>
    </subcellularLocation>
</comment>
<dbReference type="InterPro" id="IPR006555">
    <property type="entry name" value="ATP-dep_Helicase_C"/>
</dbReference>
<dbReference type="SMART" id="SM00491">
    <property type="entry name" value="HELICc2"/>
    <property type="match status" value="1"/>
</dbReference>
<accession>A0AAU9FYA6</accession>
<dbReference type="Pfam" id="PF06733">
    <property type="entry name" value="DEAD_2"/>
    <property type="match status" value="1"/>
</dbReference>
<dbReference type="InterPro" id="IPR006554">
    <property type="entry name" value="Helicase-like_DEXD_c2"/>
</dbReference>
<keyword evidence="5" id="KW-0547">Nucleotide-binding</keyword>
<dbReference type="CDD" id="cd18788">
    <property type="entry name" value="SF2_C_XPD"/>
    <property type="match status" value="1"/>
</dbReference>
<dbReference type="PANTHER" id="PTHR11472:SF41">
    <property type="entry name" value="ATP-DEPENDENT DNA HELICASE DDX11-RELATED"/>
    <property type="match status" value="1"/>
</dbReference>
<evidence type="ECO:0000256" key="1">
    <source>
        <dbReference type="ARBA" id="ARBA00001966"/>
    </source>
</evidence>
<keyword evidence="16" id="KW-1185">Reference proteome</keyword>
<evidence type="ECO:0000256" key="3">
    <source>
        <dbReference type="ARBA" id="ARBA00008435"/>
    </source>
</evidence>
<evidence type="ECO:0000256" key="12">
    <source>
        <dbReference type="ARBA" id="ARBA00023242"/>
    </source>
</evidence>
<dbReference type="GO" id="GO:0003677">
    <property type="term" value="F:DNA binding"/>
    <property type="evidence" value="ECO:0007669"/>
    <property type="project" value="InterPro"/>
</dbReference>
<dbReference type="GO" id="GO:0046872">
    <property type="term" value="F:metal ion binding"/>
    <property type="evidence" value="ECO:0007669"/>
    <property type="project" value="UniProtKB-KW"/>
</dbReference>
<evidence type="ECO:0000256" key="9">
    <source>
        <dbReference type="ARBA" id="ARBA00023004"/>
    </source>
</evidence>
<evidence type="ECO:0000256" key="13">
    <source>
        <dbReference type="SAM" id="MobiDB-lite"/>
    </source>
</evidence>
<sequence length="874" mass="97606">MAQYSPRQCLATPEATDFGFPFAPYAIQEQLMQELFSVLERRQVGIFESPTGTGKSLTLTCGALTWLHQHEELVRSELLLRIAEVEREIDRLQASSAQAEDWISAQSESREQQVELQQLNRLRSLLEQREQQLARIRERTKERKKHQKFRTRTKPEGEQQQPEDIEPPSDGDADSDSDHELADGPEEQSEDRYRAVQIFFCSRTHSQLAQIVAELRKTPHAAWVRCVSLGSRQQLCINPQVRKLRNVGLMNERCLDMARSKASAPANPSKKSRLAVGAATSLSRCPFKTPALVESLRDVALCEPLDIEELAAEGSACGGCSYYASRSAQDDAQLVLLPYQLLLQQSARQQLGIDLRGSIVIVDEAHNLLDSIAQLHGSELTRSQLELARDQVTGYKEQYARRLSTRNLLRINQLIFVLRRLLKLLEPKAKGDGAPPQPPPQPPPPPPPVRMLRTYELASEGDFDNIDLHALLEFCGRTRFAQKVQGHAARAQREPRPSENQPPASSRQTLLQRLAMQHQTLGKQPPGKRKLAETQPEAETEAEAESKEPQLERLAPSPIRPLLAFIETLTSNAADGRVLLNVQAGIVKYLLLDPAEHFADILSEARAIVIAGGTMQPTQELKEQLFARCPERLVERFYSHVVPPDAVLPFVVAKGPTGASLCFSYAQRSTPVMLKELSMVLQNLCNVVPAGVVCFLPSYEYLDTVHSHLERSGGLEAIARKKRIFRESSGAADQLLQQYAQAPGLLLAVVGGKLSEGLNFADDLGRAVLVVGLPYPNRNAPELQQRMRHLDGRLGPGAGNEYYENLCMKAVNQCIGRSVRHIRDYACVFLLDERYASARIRDKLPEWIARHIAEPNGIGFGAVQARTARFFKSR</sequence>
<feature type="compositionally biased region" description="Pro residues" evidence="13">
    <location>
        <begin position="435"/>
        <end position="449"/>
    </location>
</feature>
<keyword evidence="8" id="KW-0067">ATP-binding</keyword>
<dbReference type="GO" id="GO:0003678">
    <property type="term" value="F:DNA helicase activity"/>
    <property type="evidence" value="ECO:0007669"/>
    <property type="project" value="InterPro"/>
</dbReference>
<evidence type="ECO:0000259" key="14">
    <source>
        <dbReference type="PROSITE" id="PS51193"/>
    </source>
</evidence>
<dbReference type="SUPFAM" id="SSF52540">
    <property type="entry name" value="P-loop containing nucleoside triphosphate hydrolases"/>
    <property type="match status" value="1"/>
</dbReference>
<dbReference type="PROSITE" id="PS00690">
    <property type="entry name" value="DEAH_ATP_HELICASE"/>
    <property type="match status" value="1"/>
</dbReference>
<evidence type="ECO:0000256" key="6">
    <source>
        <dbReference type="ARBA" id="ARBA00022801"/>
    </source>
</evidence>
<evidence type="ECO:0000256" key="10">
    <source>
        <dbReference type="ARBA" id="ARBA00023014"/>
    </source>
</evidence>
<evidence type="ECO:0000256" key="5">
    <source>
        <dbReference type="ARBA" id="ARBA00022741"/>
    </source>
</evidence>
<feature type="region of interest" description="Disordered" evidence="13">
    <location>
        <begin position="137"/>
        <end position="190"/>
    </location>
</feature>
<feature type="region of interest" description="Disordered" evidence="13">
    <location>
        <begin position="485"/>
        <end position="507"/>
    </location>
</feature>
<dbReference type="InterPro" id="IPR014013">
    <property type="entry name" value="Helic_SF1/SF2_ATP-bd_DinG/Rad3"/>
</dbReference>
<keyword evidence="4" id="KW-0479">Metal-binding</keyword>
<dbReference type="GO" id="GO:0034085">
    <property type="term" value="P:establishment of sister chromatid cohesion"/>
    <property type="evidence" value="ECO:0007669"/>
    <property type="project" value="TreeGrafter"/>
</dbReference>
<keyword evidence="7 15" id="KW-0347">Helicase</keyword>
<dbReference type="Gene3D" id="3.40.50.300">
    <property type="entry name" value="P-loop containing nucleotide triphosphate hydrolases"/>
    <property type="match status" value="3"/>
</dbReference>
<feature type="compositionally biased region" description="Basic residues" evidence="13">
    <location>
        <begin position="142"/>
        <end position="152"/>
    </location>
</feature>
<keyword evidence="11" id="KW-0413">Isomerase</keyword>
<protein>
    <submittedName>
        <fullName evidence="15">ATP-dependent DNA helicase DDX11</fullName>
    </submittedName>
</protein>
<dbReference type="EMBL" id="AP029266">
    <property type="protein sequence ID" value="BFG00266.1"/>
    <property type="molecule type" value="Genomic_DNA"/>
</dbReference>
<evidence type="ECO:0000256" key="4">
    <source>
        <dbReference type="ARBA" id="ARBA00022723"/>
    </source>
</evidence>
<organism evidence="15 16">
    <name type="scientific">Drosophila madeirensis</name>
    <name type="common">Fruit fly</name>
    <dbReference type="NCBI Taxonomy" id="30013"/>
    <lineage>
        <taxon>Eukaryota</taxon>
        <taxon>Metazoa</taxon>
        <taxon>Ecdysozoa</taxon>
        <taxon>Arthropoda</taxon>
        <taxon>Hexapoda</taxon>
        <taxon>Insecta</taxon>
        <taxon>Pterygota</taxon>
        <taxon>Neoptera</taxon>
        <taxon>Endopterygota</taxon>
        <taxon>Diptera</taxon>
        <taxon>Brachycera</taxon>
        <taxon>Muscomorpha</taxon>
        <taxon>Ephydroidea</taxon>
        <taxon>Drosophilidae</taxon>
        <taxon>Drosophila</taxon>
        <taxon>Sophophora</taxon>
    </lineage>
</organism>
<dbReference type="InterPro" id="IPR027417">
    <property type="entry name" value="P-loop_NTPase"/>
</dbReference>
<feature type="region of interest" description="Disordered" evidence="13">
    <location>
        <begin position="428"/>
        <end position="450"/>
    </location>
</feature>
<keyword evidence="9" id="KW-0408">Iron</keyword>
<evidence type="ECO:0000256" key="7">
    <source>
        <dbReference type="ARBA" id="ARBA00022806"/>
    </source>
</evidence>
<dbReference type="PANTHER" id="PTHR11472">
    <property type="entry name" value="DNA REPAIR DEAD HELICASE RAD3/XP-D SUBFAMILY MEMBER"/>
    <property type="match status" value="1"/>
</dbReference>
<dbReference type="Proteomes" id="UP001500889">
    <property type="component" value="Chromosome A"/>
</dbReference>
<evidence type="ECO:0000256" key="2">
    <source>
        <dbReference type="ARBA" id="ARBA00004123"/>
    </source>
</evidence>
<dbReference type="GO" id="GO:0006139">
    <property type="term" value="P:nucleobase-containing compound metabolic process"/>
    <property type="evidence" value="ECO:0007669"/>
    <property type="project" value="InterPro"/>
</dbReference>
<dbReference type="InterPro" id="IPR010614">
    <property type="entry name" value="RAD3-like_helicase_DEAD"/>
</dbReference>
<gene>
    <name evidence="15" type="ORF">DMAD_00297</name>
</gene>
<dbReference type="GO" id="GO:0006974">
    <property type="term" value="P:DNA damage response"/>
    <property type="evidence" value="ECO:0007669"/>
    <property type="project" value="UniProtKB-ARBA"/>
</dbReference>
<name>A0AAU9FYA6_DROMD</name>
<dbReference type="GO" id="GO:0051536">
    <property type="term" value="F:iron-sulfur cluster binding"/>
    <property type="evidence" value="ECO:0007669"/>
    <property type="project" value="UniProtKB-KW"/>
</dbReference>
<dbReference type="Pfam" id="PF13307">
    <property type="entry name" value="Helicase_C_2"/>
    <property type="match status" value="1"/>
</dbReference>
<dbReference type="SMART" id="SM00488">
    <property type="entry name" value="DEXDc2"/>
    <property type="match status" value="1"/>
</dbReference>